<accession>A0AAX3E5V9</accession>
<dbReference type="KEGG" id="msum:OH143_07305"/>
<dbReference type="GO" id="GO:0004180">
    <property type="term" value="F:carboxypeptidase activity"/>
    <property type="evidence" value="ECO:0007669"/>
    <property type="project" value="UniProtKB-KW"/>
</dbReference>
<keyword evidence="1" id="KW-0121">Carboxypeptidase</keyword>
<dbReference type="Gene3D" id="2.60.40.1120">
    <property type="entry name" value="Carboxypeptidase-like, regulatory domain"/>
    <property type="match status" value="1"/>
</dbReference>
<dbReference type="Gene3D" id="2.60.40.10">
    <property type="entry name" value="Immunoglobulins"/>
    <property type="match status" value="1"/>
</dbReference>
<dbReference type="SUPFAM" id="SSF49464">
    <property type="entry name" value="Carboxypeptidase regulatory domain-like"/>
    <property type="match status" value="1"/>
</dbReference>
<dbReference type="InterPro" id="IPR013783">
    <property type="entry name" value="Ig-like_fold"/>
</dbReference>
<evidence type="ECO:0000313" key="2">
    <source>
        <dbReference type="Proteomes" id="UP001156196"/>
    </source>
</evidence>
<dbReference type="Proteomes" id="UP001156196">
    <property type="component" value="Chromosome"/>
</dbReference>
<dbReference type="GeneID" id="25393840"/>
<dbReference type="InterPro" id="IPR008969">
    <property type="entry name" value="CarboxyPept-like_regulatory"/>
</dbReference>
<reference evidence="1" key="1">
    <citation type="submission" date="2022-10" db="EMBL/GenBank/DDBJ databases">
        <title>Complete genome of Methanoculleus submarinus DSM 15122.</title>
        <authorList>
            <person name="Chen S.-C."/>
            <person name="Lai S.-J."/>
            <person name="You Y.-T."/>
        </authorList>
    </citation>
    <scope>NUCLEOTIDE SEQUENCE</scope>
    <source>
        <strain evidence="1">DSM 15122</strain>
    </source>
</reference>
<keyword evidence="2" id="KW-1185">Reference proteome</keyword>
<dbReference type="EMBL" id="CP109831">
    <property type="protein sequence ID" value="UYU17517.1"/>
    <property type="molecule type" value="Genomic_DNA"/>
</dbReference>
<proteinExistence type="predicted"/>
<organism evidence="1 2">
    <name type="scientific">Methanoculleus submarinus</name>
    <dbReference type="NCBI Taxonomy" id="204050"/>
    <lineage>
        <taxon>Archaea</taxon>
        <taxon>Methanobacteriati</taxon>
        <taxon>Methanobacteriota</taxon>
        <taxon>Stenosarchaea group</taxon>
        <taxon>Methanomicrobia</taxon>
        <taxon>Methanomicrobiales</taxon>
        <taxon>Methanomicrobiaceae</taxon>
        <taxon>Methanoculleus</taxon>
    </lineage>
</organism>
<sequence length="364" mass="38413">MNGTTRTLTLLLALLLAAVPAAGADLGPNQHLIPELKVNESIETIAISGVLSLQPEWDGSVTTGIPFGSIMVHTADARTLIFDSDGNQLLSISDELSAKVPTPAGVEKPCTWVHQLPNDSRVYHHDNATFIFGKAGNLILTVINEHPPPVEDPITINITSPAEGETVWIDVVPPRVAVVGEVHAPTGLHNVVVRSGTGEVSCGNRPEFACSVPVSAGENTITVVAGTHGRRAEKAVNVTVRIGLPPPPAIAVSGRVTDAGGNPVPGALVRFESVFTLDDEPLAGTNVTGEDGGYLVEGVFGYRQTITVEKEGYAPLREEFLFENPTNNLDLELEPSSRTVPGFDSAVGVLSLLGVFLLIGRRGW</sequence>
<keyword evidence="1" id="KW-0645">Protease</keyword>
<dbReference type="RefSeq" id="WP_011842959.1">
    <property type="nucleotide sequence ID" value="NZ_CP109831.1"/>
</dbReference>
<evidence type="ECO:0000313" key="1">
    <source>
        <dbReference type="EMBL" id="UYU17517.1"/>
    </source>
</evidence>
<protein>
    <submittedName>
        <fullName evidence="1">Carboxypeptidase-like regulatory domain-containing protein</fullName>
    </submittedName>
</protein>
<keyword evidence="1" id="KW-0378">Hydrolase</keyword>
<dbReference type="Pfam" id="PF13620">
    <property type="entry name" value="CarboxypepD_reg"/>
    <property type="match status" value="1"/>
</dbReference>
<gene>
    <name evidence="1" type="ORF">OH143_07305</name>
</gene>
<dbReference type="AlphaFoldDB" id="A0AAX3E5V9"/>
<name>A0AAX3E5V9_9EURY</name>